<feature type="compositionally biased region" description="Basic residues" evidence="1">
    <location>
        <begin position="229"/>
        <end position="238"/>
    </location>
</feature>
<feature type="compositionally biased region" description="Low complexity" evidence="1">
    <location>
        <begin position="112"/>
        <end position="124"/>
    </location>
</feature>
<reference evidence="2" key="1">
    <citation type="submission" date="2020-02" db="EMBL/GenBank/DDBJ databases">
        <authorList>
            <person name="Meier V. D."/>
        </authorList>
    </citation>
    <scope>NUCLEOTIDE SEQUENCE</scope>
    <source>
        <strain evidence="2">AVDCRST_MAG50</strain>
    </source>
</reference>
<gene>
    <name evidence="2" type="ORF">AVDCRST_MAG50-800</name>
</gene>
<organism evidence="2">
    <name type="scientific">uncultured Acidimicrobiales bacterium</name>
    <dbReference type="NCBI Taxonomy" id="310071"/>
    <lineage>
        <taxon>Bacteria</taxon>
        <taxon>Bacillati</taxon>
        <taxon>Actinomycetota</taxon>
        <taxon>Acidimicrobiia</taxon>
        <taxon>Acidimicrobiales</taxon>
        <taxon>environmental samples</taxon>
    </lineage>
</organism>
<proteinExistence type="predicted"/>
<evidence type="ECO:0000256" key="1">
    <source>
        <dbReference type="SAM" id="MobiDB-lite"/>
    </source>
</evidence>
<feature type="non-terminal residue" evidence="2">
    <location>
        <position position="275"/>
    </location>
</feature>
<feature type="compositionally biased region" description="Basic residues" evidence="1">
    <location>
        <begin position="70"/>
        <end position="81"/>
    </location>
</feature>
<feature type="non-terminal residue" evidence="2">
    <location>
        <position position="1"/>
    </location>
</feature>
<evidence type="ECO:0000313" key="2">
    <source>
        <dbReference type="EMBL" id="CAA9225255.1"/>
    </source>
</evidence>
<dbReference type="EMBL" id="CADCTF010000040">
    <property type="protein sequence ID" value="CAA9225255.1"/>
    <property type="molecule type" value="Genomic_DNA"/>
</dbReference>
<feature type="compositionally biased region" description="Basic and acidic residues" evidence="1">
    <location>
        <begin position="58"/>
        <end position="69"/>
    </location>
</feature>
<feature type="compositionally biased region" description="Basic and acidic residues" evidence="1">
    <location>
        <begin position="1"/>
        <end position="21"/>
    </location>
</feature>
<sequence length="275" mass="29602">APTDLERLDQLRARQRPREAVHGGVAEGCALPPAARSRQVAHQAEARVGHHRRGGALRGDREGLRDRARPVRGHRARRARVARPQGHPHDRHRGVRRHQPDRPDVLRAAVLPRAGRAGGQAVPAAGGGAGRVEQGGHRPLRDADKAVPRGGAGHGRPPAAVDDALRGRGRAGRAARWPARQGRGDHRPRAEDGSGAHRLPGRGPVRAREVPRRVPRAGARPHREEGGRRGHHRSRSGGRTHQGGRPAGRTRGERGGRQGSEEVGLEAEEGRQGQL</sequence>
<feature type="compositionally biased region" description="Low complexity" evidence="1">
    <location>
        <begin position="239"/>
        <end position="249"/>
    </location>
</feature>
<feature type="compositionally biased region" description="Basic and acidic residues" evidence="1">
    <location>
        <begin position="250"/>
        <end position="260"/>
    </location>
</feature>
<feature type="region of interest" description="Disordered" evidence="1">
    <location>
        <begin position="1"/>
        <end position="275"/>
    </location>
</feature>
<feature type="compositionally biased region" description="Basic and acidic residues" evidence="1">
    <location>
        <begin position="134"/>
        <end position="147"/>
    </location>
</feature>
<protein>
    <submittedName>
        <fullName evidence="2">Ku-like_protein</fullName>
    </submittedName>
</protein>
<dbReference type="AlphaFoldDB" id="A0A6J4HJV7"/>
<feature type="compositionally biased region" description="Basic and acidic residues" evidence="1">
    <location>
        <begin position="182"/>
        <end position="195"/>
    </location>
</feature>
<accession>A0A6J4HJV7</accession>
<name>A0A6J4HJV7_9ACTN</name>